<evidence type="ECO:0000313" key="2">
    <source>
        <dbReference type="Proteomes" id="UP000002045"/>
    </source>
</evidence>
<protein>
    <submittedName>
        <fullName evidence="1">Transposase</fullName>
    </submittedName>
</protein>
<dbReference type="Proteomes" id="UP000002045">
    <property type="component" value="Chromosome"/>
</dbReference>
<name>D3V3C6_XENBS</name>
<dbReference type="AlphaFoldDB" id="D3V3C6"/>
<evidence type="ECO:0000313" key="1">
    <source>
        <dbReference type="EMBL" id="CBJ81241.1"/>
    </source>
</evidence>
<organism evidence="1 2">
    <name type="scientific">Xenorhabdus bovienii (strain SS-2004)</name>
    <name type="common">Xenorhabdus nematophila subsp. bovienii</name>
    <dbReference type="NCBI Taxonomy" id="406818"/>
    <lineage>
        <taxon>Bacteria</taxon>
        <taxon>Pseudomonadati</taxon>
        <taxon>Pseudomonadota</taxon>
        <taxon>Gammaproteobacteria</taxon>
        <taxon>Enterobacterales</taxon>
        <taxon>Morganellaceae</taxon>
        <taxon>Xenorhabdus</taxon>
    </lineage>
</organism>
<dbReference type="EMBL" id="FN667741">
    <property type="protein sequence ID" value="CBJ81241.1"/>
    <property type="molecule type" value="Genomic_DNA"/>
</dbReference>
<gene>
    <name evidence="1" type="ordered locus">XBJ1_2115</name>
</gene>
<reference evidence="1" key="1">
    <citation type="journal article" date="2011" name="PLoS ONE">
        <title>The entomopathogenic bacterial endosymbionts xenorhabdus and photorhabdus: convergent lifestyles from divergent genomes.</title>
        <authorList>
            <person name="Chaston J.M."/>
            <person name="Suen G."/>
            <person name="Tucker S.L."/>
            <person name="Andersen A.W."/>
            <person name="Bhasin A."/>
            <person name="Bode E."/>
            <person name="Bode H.B."/>
            <person name="Brachmann A.O."/>
            <person name="Cowles C.E."/>
            <person name="Cowles K.N."/>
            <person name="Darby C."/>
            <person name="de Leon L."/>
            <person name="Drace K."/>
            <person name="Du Z."/>
            <person name="Givaudan A."/>
            <person name="Herbert Tran E.E."/>
            <person name="Jewell K.A."/>
            <person name="Knack J.J."/>
            <person name="Krasomil-Osterfeld K.C."/>
            <person name="Kukor R."/>
            <person name="Lanois A."/>
            <person name="Latreille P."/>
            <person name="Leimgruber N.K."/>
            <person name="Lipke C.M."/>
            <person name="Liu R."/>
            <person name="Lu X."/>
            <person name="Martens E.C."/>
            <person name="Marri P.R."/>
            <person name="Medigue C."/>
            <person name="Menard M.L."/>
            <person name="Miller N.M."/>
            <person name="Morales-Soto N."/>
            <person name="Norton S."/>
            <person name="Ogier J.C."/>
            <person name="Orchard S.S."/>
            <person name="Park D."/>
            <person name="Park Y."/>
            <person name="Qurollo B.A."/>
            <person name="Sugar D.R."/>
            <person name="Richards G.R."/>
            <person name="Rouy Z."/>
            <person name="Slominski B."/>
            <person name="Slominski K."/>
            <person name="Snyder H."/>
            <person name="Tjaden B.C."/>
            <person name="van der Hoeven R."/>
            <person name="Welch R.D."/>
            <person name="Wheeler C."/>
            <person name="Xiang B."/>
            <person name="Barbazuk B."/>
            <person name="Gaudriault S."/>
            <person name="Goodner B."/>
            <person name="Slater S.C."/>
            <person name="Forst S."/>
            <person name="Goldman B.S."/>
            <person name="Goodrich-Blair H."/>
        </authorList>
    </citation>
    <scope>NUCLEOTIDE SEQUENCE [LARGE SCALE GENOMIC DNA]</scope>
    <source>
        <strain evidence="1">SS-2004</strain>
    </source>
</reference>
<accession>D3V3C6</accession>
<proteinExistence type="predicted"/>
<sequence length="43" mass="5263">MRFFRKTLPHHGELALLNTDKSKEKTIKIRQNKYLNNRIEQDH</sequence>
<dbReference type="HOGENOM" id="CLU_3241541_0_0_6"/>
<dbReference type="KEGG" id="xbo:XBJ1_2115"/>